<organism evidence="5 6">
    <name type="scientific">Dissulfurirhabdus thermomarina</name>
    <dbReference type="NCBI Taxonomy" id="1765737"/>
    <lineage>
        <taxon>Bacteria</taxon>
        <taxon>Deltaproteobacteria</taxon>
        <taxon>Dissulfurirhabdaceae</taxon>
        <taxon>Dissulfurirhabdus</taxon>
    </lineage>
</organism>
<dbReference type="PANTHER" id="PTHR11527">
    <property type="entry name" value="HEAT-SHOCK PROTEIN 20 FAMILY MEMBER"/>
    <property type="match status" value="1"/>
</dbReference>
<dbReference type="CDD" id="cd06464">
    <property type="entry name" value="ACD_sHsps-like"/>
    <property type="match status" value="1"/>
</dbReference>
<evidence type="ECO:0000256" key="1">
    <source>
        <dbReference type="PROSITE-ProRule" id="PRU00285"/>
    </source>
</evidence>
<dbReference type="InterPro" id="IPR031107">
    <property type="entry name" value="Small_HSP"/>
</dbReference>
<evidence type="ECO:0000313" key="5">
    <source>
        <dbReference type="EMBL" id="NDY42044.1"/>
    </source>
</evidence>
<dbReference type="Pfam" id="PF00011">
    <property type="entry name" value="HSP20"/>
    <property type="match status" value="1"/>
</dbReference>
<dbReference type="InterPro" id="IPR008978">
    <property type="entry name" value="HSP20-like_chaperone"/>
</dbReference>
<evidence type="ECO:0000256" key="2">
    <source>
        <dbReference type="RuleBase" id="RU003616"/>
    </source>
</evidence>
<dbReference type="Proteomes" id="UP000469346">
    <property type="component" value="Unassembled WGS sequence"/>
</dbReference>
<feature type="region of interest" description="Disordered" evidence="3">
    <location>
        <begin position="1"/>
        <end position="23"/>
    </location>
</feature>
<feature type="domain" description="SHSP" evidence="4">
    <location>
        <begin position="19"/>
        <end position="130"/>
    </location>
</feature>
<sequence length="130" mass="14413">MSDIAVKQETAEREPRQAAAPAPLVPPVDVYEDHDAITLMADMPGVAKDDVDVRIDKDVLTLRGRIGDYVPEEARPLYAEFSGREYARSFTVGPEIDVDRIEAKMEAGVLRVTLPKVEAVKPRRIEVRAA</sequence>
<name>A0A6N9TQP4_DISTH</name>
<gene>
    <name evidence="5" type="ORF">G3N55_04170</name>
</gene>
<comment type="similarity">
    <text evidence="1 2">Belongs to the small heat shock protein (HSP20) family.</text>
</comment>
<dbReference type="EMBL" id="JAAGRR010000031">
    <property type="protein sequence ID" value="NDY42044.1"/>
    <property type="molecule type" value="Genomic_DNA"/>
</dbReference>
<dbReference type="RefSeq" id="WP_163298193.1">
    <property type="nucleotide sequence ID" value="NZ_JAAGRR010000031.1"/>
</dbReference>
<keyword evidence="6" id="KW-1185">Reference proteome</keyword>
<reference evidence="5 6" key="1">
    <citation type="submission" date="2020-02" db="EMBL/GenBank/DDBJ databases">
        <title>Comparative genomics of sulfur disproportionating microorganisms.</title>
        <authorList>
            <person name="Ward L.M."/>
            <person name="Bertran E."/>
            <person name="Johnston D.T."/>
        </authorList>
    </citation>
    <scope>NUCLEOTIDE SEQUENCE [LARGE SCALE GENOMIC DNA]</scope>
    <source>
        <strain evidence="5 6">DSM 100025</strain>
    </source>
</reference>
<dbReference type="PROSITE" id="PS01031">
    <property type="entry name" value="SHSP"/>
    <property type="match status" value="1"/>
</dbReference>
<accession>A0A6N9TQP4</accession>
<comment type="caution">
    <text evidence="5">The sequence shown here is derived from an EMBL/GenBank/DDBJ whole genome shotgun (WGS) entry which is preliminary data.</text>
</comment>
<dbReference type="AlphaFoldDB" id="A0A6N9TQP4"/>
<evidence type="ECO:0000256" key="3">
    <source>
        <dbReference type="SAM" id="MobiDB-lite"/>
    </source>
</evidence>
<dbReference type="InterPro" id="IPR002068">
    <property type="entry name" value="A-crystallin/Hsp20_dom"/>
</dbReference>
<dbReference type="Gene3D" id="2.60.40.790">
    <property type="match status" value="1"/>
</dbReference>
<dbReference type="SUPFAM" id="SSF49764">
    <property type="entry name" value="HSP20-like chaperones"/>
    <property type="match status" value="1"/>
</dbReference>
<evidence type="ECO:0000313" key="6">
    <source>
        <dbReference type="Proteomes" id="UP000469346"/>
    </source>
</evidence>
<protein>
    <submittedName>
        <fullName evidence="5">Hsp20/alpha crystallin family protein</fullName>
    </submittedName>
</protein>
<proteinExistence type="inferred from homology"/>
<evidence type="ECO:0000259" key="4">
    <source>
        <dbReference type="PROSITE" id="PS01031"/>
    </source>
</evidence>